<dbReference type="InterPro" id="IPR053197">
    <property type="entry name" value="F-box_SCFL_complex_component"/>
</dbReference>
<dbReference type="AlphaFoldDB" id="A0A2U1PB34"/>
<dbReference type="EMBL" id="PKPP01001408">
    <property type="protein sequence ID" value="PWA82965.1"/>
    <property type="molecule type" value="Genomic_DNA"/>
</dbReference>
<sequence length="339" mass="38969">MMLISLAYRFTYKSLDEYAKLLSKQAVQTSLLSKSWVSSWKEVPTLELRSSKNNGFKKLRDFDKFVRSVLYNRNRSLKLDTLTFVREGVASAKILKEVLNYAFSHGVKHVDASINVTKKEEWPVYWNTSSDALLSLNLTSMSNTRCPFLEPEILELGPFKNLTVLYLKGAIITDSDSFSQFPELNKLTLDELTVSCSESISCIELITPKLKLFEYKGINFPVLKKHDSLAVLETVAIDFQGTRHDLYKRRMFEDLLVFFKAVANAKSLTMFSPIVHLLYVYRDEVKRCFPFRHLEFAKLDFGKPGSKVLFYNSLIVKGYSLKKSPYSKCKVLCPTFISE</sequence>
<evidence type="ECO:0000313" key="1">
    <source>
        <dbReference type="EMBL" id="PWA82965.1"/>
    </source>
</evidence>
<evidence type="ECO:0000313" key="2">
    <source>
        <dbReference type="Proteomes" id="UP000245207"/>
    </source>
</evidence>
<reference evidence="1 2" key="1">
    <citation type="journal article" date="2018" name="Mol. Plant">
        <title>The genome of Artemisia annua provides insight into the evolution of Asteraceae family and artemisinin biosynthesis.</title>
        <authorList>
            <person name="Shen Q."/>
            <person name="Zhang L."/>
            <person name="Liao Z."/>
            <person name="Wang S."/>
            <person name="Yan T."/>
            <person name="Shi P."/>
            <person name="Liu M."/>
            <person name="Fu X."/>
            <person name="Pan Q."/>
            <person name="Wang Y."/>
            <person name="Lv Z."/>
            <person name="Lu X."/>
            <person name="Zhang F."/>
            <person name="Jiang W."/>
            <person name="Ma Y."/>
            <person name="Chen M."/>
            <person name="Hao X."/>
            <person name="Li L."/>
            <person name="Tang Y."/>
            <person name="Lv G."/>
            <person name="Zhou Y."/>
            <person name="Sun X."/>
            <person name="Brodelius P.E."/>
            <person name="Rose J.K.C."/>
            <person name="Tang K."/>
        </authorList>
    </citation>
    <scope>NUCLEOTIDE SEQUENCE [LARGE SCALE GENOMIC DNA]</scope>
    <source>
        <strain evidence="2">cv. Huhao1</strain>
        <tissue evidence="1">Leaf</tissue>
    </source>
</reference>
<organism evidence="1 2">
    <name type="scientific">Artemisia annua</name>
    <name type="common">Sweet wormwood</name>
    <dbReference type="NCBI Taxonomy" id="35608"/>
    <lineage>
        <taxon>Eukaryota</taxon>
        <taxon>Viridiplantae</taxon>
        <taxon>Streptophyta</taxon>
        <taxon>Embryophyta</taxon>
        <taxon>Tracheophyta</taxon>
        <taxon>Spermatophyta</taxon>
        <taxon>Magnoliopsida</taxon>
        <taxon>eudicotyledons</taxon>
        <taxon>Gunneridae</taxon>
        <taxon>Pentapetalae</taxon>
        <taxon>asterids</taxon>
        <taxon>campanulids</taxon>
        <taxon>Asterales</taxon>
        <taxon>Asteraceae</taxon>
        <taxon>Asteroideae</taxon>
        <taxon>Anthemideae</taxon>
        <taxon>Artemisiinae</taxon>
        <taxon>Artemisia</taxon>
    </lineage>
</organism>
<dbReference type="STRING" id="35608.A0A2U1PB34"/>
<protein>
    <submittedName>
        <fullName evidence="1">F-box domain, cyclin-like protein</fullName>
    </submittedName>
</protein>
<gene>
    <name evidence="1" type="ORF">CTI12_AA132530</name>
</gene>
<dbReference type="PANTHER" id="PTHR34223">
    <property type="entry name" value="OS11G0201299 PROTEIN"/>
    <property type="match status" value="1"/>
</dbReference>
<dbReference type="PANTHER" id="PTHR34223:SF101">
    <property type="entry name" value="F-BOX DOMAIN-CONTAINING PROTEIN"/>
    <property type="match status" value="1"/>
</dbReference>
<proteinExistence type="predicted"/>
<dbReference type="OrthoDB" id="1848700at2759"/>
<dbReference type="Proteomes" id="UP000245207">
    <property type="component" value="Unassembled WGS sequence"/>
</dbReference>
<comment type="caution">
    <text evidence="1">The sequence shown here is derived from an EMBL/GenBank/DDBJ whole genome shotgun (WGS) entry which is preliminary data.</text>
</comment>
<keyword evidence="2" id="KW-1185">Reference proteome</keyword>
<name>A0A2U1PB34_ARTAN</name>
<accession>A0A2U1PB34</accession>